<dbReference type="RefSeq" id="WP_146108281.1">
    <property type="nucleotide sequence ID" value="NZ_CP154825.1"/>
</dbReference>
<dbReference type="EMBL" id="PTIX01000022">
    <property type="protein sequence ID" value="PPK64027.1"/>
    <property type="molecule type" value="Genomic_DNA"/>
</dbReference>
<proteinExistence type="predicted"/>
<evidence type="ECO:0000313" key="2">
    <source>
        <dbReference type="Proteomes" id="UP000239203"/>
    </source>
</evidence>
<accession>A0A2S6GFM1</accession>
<gene>
    <name evidence="1" type="ORF">CLV40_12218</name>
</gene>
<dbReference type="Proteomes" id="UP000239203">
    <property type="component" value="Unassembled WGS sequence"/>
</dbReference>
<reference evidence="1 2" key="1">
    <citation type="submission" date="2018-02" db="EMBL/GenBank/DDBJ databases">
        <title>Genomic Encyclopedia of Archaeal and Bacterial Type Strains, Phase II (KMG-II): from individual species to whole genera.</title>
        <authorList>
            <person name="Goeker M."/>
        </authorList>
    </citation>
    <scope>NUCLEOTIDE SEQUENCE [LARGE SCALE GENOMIC DNA]</scope>
    <source>
        <strain evidence="1 2">YU 961-1</strain>
    </source>
</reference>
<keyword evidence="2" id="KW-1185">Reference proteome</keyword>
<protein>
    <recommendedName>
        <fullName evidence="3">DUF4034 domain-containing protein</fullName>
    </recommendedName>
</protein>
<organism evidence="1 2">
    <name type="scientific">Actinokineospora auranticolor</name>
    <dbReference type="NCBI Taxonomy" id="155976"/>
    <lineage>
        <taxon>Bacteria</taxon>
        <taxon>Bacillati</taxon>
        <taxon>Actinomycetota</taxon>
        <taxon>Actinomycetes</taxon>
        <taxon>Pseudonocardiales</taxon>
        <taxon>Pseudonocardiaceae</taxon>
        <taxon>Actinokineospora</taxon>
    </lineage>
</organism>
<evidence type="ECO:0008006" key="3">
    <source>
        <dbReference type="Google" id="ProtNLM"/>
    </source>
</evidence>
<evidence type="ECO:0000313" key="1">
    <source>
        <dbReference type="EMBL" id="PPK64027.1"/>
    </source>
</evidence>
<comment type="caution">
    <text evidence="1">The sequence shown here is derived from an EMBL/GenBank/DDBJ whole genome shotgun (WGS) entry which is preliminary data.</text>
</comment>
<name>A0A2S6GFM1_9PSEU</name>
<sequence>MGLFGRRRARAAVAALAEHLVLDRAWDDIALDVGVDAVRDGHRRAGVALLRECREDHEVRAQRVRALADAAVGQSVEIRDLLGDGLSQAEAADLLLWLGSTLIAEAWRIRGAGWRRSVDDERHRLFRSRLREARDPLMAAAKLAPNDATPWVELQRYARGLRLDRTQHDLAWIEATDRCPTSYPAHAARLQSLTGKWGGSHEAMFAFARETVAKCEPGSPLVAMLPTAHAEYLLVEGDRHIAEGNAWAYVKLNTRHFTPTVREELVAADEKWRSPEDASAGDLEAHNLLGWAMLEIGDHDRARAHLSKVGNRPSYLPWSYNGEHAYARALVRLGLD</sequence>
<dbReference type="OrthoDB" id="3284019at2"/>
<dbReference type="AlphaFoldDB" id="A0A2S6GFM1"/>